<feature type="repeat" description="RCC1" evidence="3">
    <location>
        <begin position="225"/>
        <end position="277"/>
    </location>
</feature>
<evidence type="ECO:0000259" key="5">
    <source>
        <dbReference type="Pfam" id="PF25390"/>
    </source>
</evidence>
<dbReference type="SUPFAM" id="SSF50985">
    <property type="entry name" value="RCC1/BLIP-II"/>
    <property type="match status" value="1"/>
</dbReference>
<dbReference type="GO" id="GO:0005085">
    <property type="term" value="F:guanyl-nucleotide exchange factor activity"/>
    <property type="evidence" value="ECO:0007669"/>
    <property type="project" value="TreeGrafter"/>
</dbReference>
<sequence>MAKNSTPTQRTTRKRKGADEPPARAGKRARLPVPVPPPLNAIPQPSQADEKRILLVHGGFDAGQLGLGDDQEKEVMRPRVHPLFLEWVTSGDVGPTGLEQVAAGGMHSLILDSNGKVWSFGSNDSFALGRVTEPPEGKPDNLPELVTGLEDFRATFIAASDNLSIAISNEGKLRAWGTFKSDGLLGFMGRKDIVMTPTALPALNKKLICAAVCGENHALALSCDGIVYSWGDGSQYQLGRRILARRKENGLTPEALHLRSITGIFTGTHTSFAINRNGVVFAWGLNQMRQTGVDDDALHITTPTEVDALHPSAHGGARVVEIAGGEHHTHFLFDNGEFWACGRAGADRLGIAADHPLVTAHEALVVATEQRLAAYVAEHGELAKLPDELLPANRPKRGDFLVPTPIRVAFPPPPTPNNPDPALPPYPIFSNTRIAHITASERYSLAVDDSGRLYSWGEGNASQLGLGNVSNASTPTRVANTALKAHRVVAASAGGQHVLLLGVKHS</sequence>
<feature type="region of interest" description="Disordered" evidence="4">
    <location>
        <begin position="1"/>
        <end position="44"/>
    </location>
</feature>
<dbReference type="AlphaFoldDB" id="A0AAD7BZL9"/>
<dbReference type="InterPro" id="IPR058923">
    <property type="entry name" value="RCC1-like_dom"/>
</dbReference>
<gene>
    <name evidence="6" type="ORF">FB45DRAFT_1056930</name>
</gene>
<evidence type="ECO:0000256" key="4">
    <source>
        <dbReference type="SAM" id="MobiDB-lite"/>
    </source>
</evidence>
<dbReference type="Pfam" id="PF25390">
    <property type="entry name" value="WD40_RLD"/>
    <property type="match status" value="1"/>
</dbReference>
<dbReference type="PROSITE" id="PS50012">
    <property type="entry name" value="RCC1_3"/>
    <property type="match status" value="6"/>
</dbReference>
<keyword evidence="7" id="KW-1185">Reference proteome</keyword>
<dbReference type="Gene3D" id="2.130.10.30">
    <property type="entry name" value="Regulator of chromosome condensation 1/beta-lactamase-inhibitor protein II"/>
    <property type="match status" value="1"/>
</dbReference>
<protein>
    <submittedName>
        <fullName evidence="6">RCC1/BLIP-II</fullName>
    </submittedName>
</protein>
<accession>A0AAD7BZL9</accession>
<evidence type="ECO:0000313" key="7">
    <source>
        <dbReference type="Proteomes" id="UP001221142"/>
    </source>
</evidence>
<organism evidence="6 7">
    <name type="scientific">Roridomyces roridus</name>
    <dbReference type="NCBI Taxonomy" id="1738132"/>
    <lineage>
        <taxon>Eukaryota</taxon>
        <taxon>Fungi</taxon>
        <taxon>Dikarya</taxon>
        <taxon>Basidiomycota</taxon>
        <taxon>Agaricomycotina</taxon>
        <taxon>Agaricomycetes</taxon>
        <taxon>Agaricomycetidae</taxon>
        <taxon>Agaricales</taxon>
        <taxon>Marasmiineae</taxon>
        <taxon>Mycenaceae</taxon>
        <taxon>Roridomyces</taxon>
    </lineage>
</organism>
<dbReference type="GO" id="GO:0005737">
    <property type="term" value="C:cytoplasm"/>
    <property type="evidence" value="ECO:0007669"/>
    <property type="project" value="TreeGrafter"/>
</dbReference>
<feature type="repeat" description="RCC1" evidence="3">
    <location>
        <begin position="451"/>
        <end position="504"/>
    </location>
</feature>
<proteinExistence type="predicted"/>
<feature type="domain" description="RCC1-like" evidence="5">
    <location>
        <begin position="55"/>
        <end position="499"/>
    </location>
</feature>
<feature type="repeat" description="RCC1" evidence="3">
    <location>
        <begin position="52"/>
        <end position="114"/>
    </location>
</feature>
<feature type="repeat" description="RCC1" evidence="3">
    <location>
        <begin position="278"/>
        <end position="335"/>
    </location>
</feature>
<dbReference type="PANTHER" id="PTHR45982:SF1">
    <property type="entry name" value="REGULATOR OF CHROMOSOME CONDENSATION"/>
    <property type="match status" value="1"/>
</dbReference>
<dbReference type="InterPro" id="IPR051553">
    <property type="entry name" value="Ran_GTPase-activating"/>
</dbReference>
<evidence type="ECO:0000256" key="2">
    <source>
        <dbReference type="ARBA" id="ARBA00022737"/>
    </source>
</evidence>
<dbReference type="PANTHER" id="PTHR45982">
    <property type="entry name" value="REGULATOR OF CHROMOSOME CONDENSATION"/>
    <property type="match status" value="1"/>
</dbReference>
<keyword evidence="2" id="KW-0677">Repeat</keyword>
<evidence type="ECO:0000313" key="6">
    <source>
        <dbReference type="EMBL" id="KAJ7634979.1"/>
    </source>
</evidence>
<dbReference type="Proteomes" id="UP001221142">
    <property type="component" value="Unassembled WGS sequence"/>
</dbReference>
<dbReference type="PROSITE" id="PS00625">
    <property type="entry name" value="RCC1_1"/>
    <property type="match status" value="1"/>
</dbReference>
<comment type="caution">
    <text evidence="6">The sequence shown here is derived from an EMBL/GenBank/DDBJ whole genome shotgun (WGS) entry which is preliminary data.</text>
</comment>
<feature type="compositionally biased region" description="Polar residues" evidence="4">
    <location>
        <begin position="1"/>
        <end position="10"/>
    </location>
</feature>
<evidence type="ECO:0000256" key="1">
    <source>
        <dbReference type="ARBA" id="ARBA00022658"/>
    </source>
</evidence>
<dbReference type="InterPro" id="IPR009091">
    <property type="entry name" value="RCC1/BLIP-II"/>
</dbReference>
<dbReference type="InterPro" id="IPR000408">
    <property type="entry name" value="Reg_chr_condens"/>
</dbReference>
<name>A0AAD7BZL9_9AGAR</name>
<reference evidence="6" key="1">
    <citation type="submission" date="2023-03" db="EMBL/GenBank/DDBJ databases">
        <title>Massive genome expansion in bonnet fungi (Mycena s.s.) driven by repeated elements and novel gene families across ecological guilds.</title>
        <authorList>
            <consortium name="Lawrence Berkeley National Laboratory"/>
            <person name="Harder C.B."/>
            <person name="Miyauchi S."/>
            <person name="Viragh M."/>
            <person name="Kuo A."/>
            <person name="Thoen E."/>
            <person name="Andreopoulos B."/>
            <person name="Lu D."/>
            <person name="Skrede I."/>
            <person name="Drula E."/>
            <person name="Henrissat B."/>
            <person name="Morin E."/>
            <person name="Kohler A."/>
            <person name="Barry K."/>
            <person name="LaButti K."/>
            <person name="Morin E."/>
            <person name="Salamov A."/>
            <person name="Lipzen A."/>
            <person name="Mereny Z."/>
            <person name="Hegedus B."/>
            <person name="Baldrian P."/>
            <person name="Stursova M."/>
            <person name="Weitz H."/>
            <person name="Taylor A."/>
            <person name="Grigoriev I.V."/>
            <person name="Nagy L.G."/>
            <person name="Martin F."/>
            <person name="Kauserud H."/>
        </authorList>
    </citation>
    <scope>NUCLEOTIDE SEQUENCE</scope>
    <source>
        <strain evidence="6">9284</strain>
    </source>
</reference>
<dbReference type="PRINTS" id="PR00633">
    <property type="entry name" value="RCCNDNSATION"/>
</dbReference>
<evidence type="ECO:0000256" key="3">
    <source>
        <dbReference type="PROSITE-ProRule" id="PRU00235"/>
    </source>
</evidence>
<keyword evidence="1" id="KW-0344">Guanine-nucleotide releasing factor</keyword>
<dbReference type="EMBL" id="JARKIF010000007">
    <property type="protein sequence ID" value="KAJ7634979.1"/>
    <property type="molecule type" value="Genomic_DNA"/>
</dbReference>
<feature type="repeat" description="RCC1" evidence="3">
    <location>
        <begin position="115"/>
        <end position="170"/>
    </location>
</feature>
<feature type="repeat" description="RCC1" evidence="3">
    <location>
        <begin position="171"/>
        <end position="224"/>
    </location>
</feature>